<evidence type="ECO:0000313" key="5">
    <source>
        <dbReference type="EMBL" id="PIX76856.1"/>
    </source>
</evidence>
<proteinExistence type="inferred from homology"/>
<evidence type="ECO:0000256" key="1">
    <source>
        <dbReference type="ARBA" id="ARBA00005901"/>
    </source>
</evidence>
<reference evidence="6" key="1">
    <citation type="submission" date="2017-09" db="EMBL/GenBank/DDBJ databases">
        <title>Depth-based differentiation of microbial function through sediment-hosted aquifers and enrichment of novel symbionts in the deep terrestrial subsurface.</title>
        <authorList>
            <person name="Probst A.J."/>
            <person name="Ladd B."/>
            <person name="Jarett J.K."/>
            <person name="Geller-Mcgrath D.E."/>
            <person name="Sieber C.M.K."/>
            <person name="Emerson J.B."/>
            <person name="Anantharaman K."/>
            <person name="Thomas B.C."/>
            <person name="Malmstrom R."/>
            <person name="Stieglmeier M."/>
            <person name="Klingl A."/>
            <person name="Woyke T."/>
            <person name="Ryan C.M."/>
            <person name="Banfield J.F."/>
        </authorList>
    </citation>
    <scope>NUCLEOTIDE SEQUENCE [LARGE SCALE GENOMIC DNA]</scope>
</reference>
<dbReference type="AlphaFoldDB" id="A0A2M7M2E3"/>
<dbReference type="EMBL" id="PFJK01000257">
    <property type="protein sequence ID" value="PIX76856.1"/>
    <property type="molecule type" value="Genomic_DNA"/>
</dbReference>
<comment type="similarity">
    <text evidence="1">Belongs to the V-ATPase E subunit family.</text>
</comment>
<protein>
    <recommendedName>
        <fullName evidence="7">V-type ATP synthase subunit E</fullName>
    </recommendedName>
</protein>
<gene>
    <name evidence="5" type="ORF">COZ37_05700</name>
</gene>
<feature type="coiled-coil region" evidence="4">
    <location>
        <begin position="33"/>
        <end position="86"/>
    </location>
</feature>
<keyword evidence="2" id="KW-0813">Transport</keyword>
<accession>A0A2M7M2E3</accession>
<dbReference type="SUPFAM" id="SSF160527">
    <property type="entry name" value="V-type ATPase subunit E-like"/>
    <property type="match status" value="1"/>
</dbReference>
<dbReference type="InterPro" id="IPR038495">
    <property type="entry name" value="ATPase_E_C"/>
</dbReference>
<dbReference type="GO" id="GO:0033178">
    <property type="term" value="C:proton-transporting two-sector ATPase complex, catalytic domain"/>
    <property type="evidence" value="ECO:0007669"/>
    <property type="project" value="InterPro"/>
</dbReference>
<evidence type="ECO:0000313" key="6">
    <source>
        <dbReference type="Proteomes" id="UP000229703"/>
    </source>
</evidence>
<dbReference type="Pfam" id="PF01991">
    <property type="entry name" value="vATP-synt_E"/>
    <property type="match status" value="1"/>
</dbReference>
<organism evidence="5 6">
    <name type="scientific">bacterium (Candidatus Ratteibacteria) CG_4_10_14_3_um_filter_41_18</name>
    <dbReference type="NCBI Taxonomy" id="2014287"/>
    <lineage>
        <taxon>Bacteria</taxon>
        <taxon>Candidatus Ratteibacteria</taxon>
    </lineage>
</organism>
<dbReference type="InterPro" id="IPR002842">
    <property type="entry name" value="ATPase_V1_Esu"/>
</dbReference>
<keyword evidence="3" id="KW-0406">Ion transport</keyword>
<keyword evidence="4" id="KW-0175">Coiled coil</keyword>
<comment type="caution">
    <text evidence="5">The sequence shown here is derived from an EMBL/GenBank/DDBJ whole genome shotgun (WGS) entry which is preliminary data.</text>
</comment>
<evidence type="ECO:0000256" key="2">
    <source>
        <dbReference type="ARBA" id="ARBA00022448"/>
    </source>
</evidence>
<dbReference type="GO" id="GO:0046961">
    <property type="term" value="F:proton-transporting ATPase activity, rotational mechanism"/>
    <property type="evidence" value="ECO:0007669"/>
    <property type="project" value="InterPro"/>
</dbReference>
<evidence type="ECO:0000256" key="3">
    <source>
        <dbReference type="ARBA" id="ARBA00023065"/>
    </source>
</evidence>
<dbReference type="Gene3D" id="1.20.5.620">
    <property type="entry name" value="F1F0 ATP synthase subunit B, membrane domain"/>
    <property type="match status" value="1"/>
</dbReference>
<dbReference type="Proteomes" id="UP000229703">
    <property type="component" value="Unassembled WGS sequence"/>
</dbReference>
<evidence type="ECO:0000256" key="4">
    <source>
        <dbReference type="SAM" id="Coils"/>
    </source>
</evidence>
<feature type="non-terminal residue" evidence="5">
    <location>
        <position position="1"/>
    </location>
</feature>
<dbReference type="Gene3D" id="3.30.2320.30">
    <property type="entry name" value="ATP synthase, E subunit, C-terminal"/>
    <property type="match status" value="1"/>
</dbReference>
<evidence type="ECO:0008006" key="7">
    <source>
        <dbReference type="Google" id="ProtNLM"/>
    </source>
</evidence>
<name>A0A2M7M2E3_9BACT</name>
<sequence>CGKINFPEITDSNYAGRLTSLKLLTATLRPINSMSLEKLLEKIRDDAEKKSAEIILAAEKKAQEILSLAKAKKEAAKKKIIEQESARIKQESKGKEALLQIEGRKKLLARKQEILETVYQKAAVEIASLSPPFYQDFIEKKLVQLVEKGEYKIIIAANDQEKITENFIKKVNQKLGDQGVSLKLESFSPGIEHGFILKQGKIEINASLQEMIKAEKENLDLKLSKLLFE</sequence>